<dbReference type="Gene3D" id="3.40.50.300">
    <property type="entry name" value="P-loop containing nucleotide triphosphate hydrolases"/>
    <property type="match status" value="2"/>
</dbReference>
<protein>
    <submittedName>
        <fullName evidence="11">ABC transporter A family</fullName>
    </submittedName>
</protein>
<evidence type="ECO:0000256" key="1">
    <source>
        <dbReference type="ARBA" id="ARBA00004141"/>
    </source>
</evidence>
<dbReference type="Pfam" id="PF12698">
    <property type="entry name" value="ABC2_membrane_3"/>
    <property type="match status" value="2"/>
</dbReference>
<evidence type="ECO:0000313" key="11">
    <source>
        <dbReference type="EMBL" id="GAQ89099.1"/>
    </source>
</evidence>
<feature type="region of interest" description="Disordered" evidence="8">
    <location>
        <begin position="1710"/>
        <end position="1732"/>
    </location>
</feature>
<comment type="similarity">
    <text evidence="2">Belongs to the ABC transporter superfamily. ABCA family. CPR flippase (TC 3.A.1.211) subfamily.</text>
</comment>
<dbReference type="OMA" id="TYFEEHT"/>
<feature type="domain" description="ABC transporter" evidence="10">
    <location>
        <begin position="1457"/>
        <end position="1690"/>
    </location>
</feature>
<dbReference type="GO" id="GO:0016887">
    <property type="term" value="F:ATP hydrolysis activity"/>
    <property type="evidence" value="ECO:0007669"/>
    <property type="project" value="InterPro"/>
</dbReference>
<evidence type="ECO:0000256" key="5">
    <source>
        <dbReference type="ARBA" id="ARBA00022840"/>
    </source>
</evidence>
<evidence type="ECO:0000259" key="10">
    <source>
        <dbReference type="PROSITE" id="PS50893"/>
    </source>
</evidence>
<dbReference type="SMART" id="SM00382">
    <property type="entry name" value="AAA"/>
    <property type="match status" value="2"/>
</dbReference>
<dbReference type="InterPro" id="IPR026082">
    <property type="entry name" value="ABCA"/>
</dbReference>
<reference evidence="11 12" key="1">
    <citation type="journal article" date="2014" name="Nat. Commun.">
        <title>Klebsormidium flaccidum genome reveals primary factors for plant terrestrial adaptation.</title>
        <authorList>
            <person name="Hori K."/>
            <person name="Maruyama F."/>
            <person name="Fujisawa T."/>
            <person name="Togashi T."/>
            <person name="Yamamoto N."/>
            <person name="Seo M."/>
            <person name="Sato S."/>
            <person name="Yamada T."/>
            <person name="Mori H."/>
            <person name="Tajima N."/>
            <person name="Moriyama T."/>
            <person name="Ikeuchi M."/>
            <person name="Watanabe M."/>
            <person name="Wada H."/>
            <person name="Kobayashi K."/>
            <person name="Saito M."/>
            <person name="Masuda T."/>
            <person name="Sasaki-Sekimoto Y."/>
            <person name="Mashiguchi K."/>
            <person name="Awai K."/>
            <person name="Shimojima M."/>
            <person name="Masuda S."/>
            <person name="Iwai M."/>
            <person name="Nobusawa T."/>
            <person name="Narise T."/>
            <person name="Kondo S."/>
            <person name="Saito H."/>
            <person name="Sato R."/>
            <person name="Murakawa M."/>
            <person name="Ihara Y."/>
            <person name="Oshima-Yamada Y."/>
            <person name="Ohtaka K."/>
            <person name="Satoh M."/>
            <person name="Sonobe K."/>
            <person name="Ishii M."/>
            <person name="Ohtani R."/>
            <person name="Kanamori-Sato M."/>
            <person name="Honoki R."/>
            <person name="Miyazaki D."/>
            <person name="Mochizuki H."/>
            <person name="Umetsu J."/>
            <person name="Higashi K."/>
            <person name="Shibata D."/>
            <person name="Kamiya Y."/>
            <person name="Sato N."/>
            <person name="Nakamura Y."/>
            <person name="Tabata S."/>
            <person name="Ida S."/>
            <person name="Kurokawa K."/>
            <person name="Ohta H."/>
        </authorList>
    </citation>
    <scope>NUCLEOTIDE SEQUENCE [LARGE SCALE GENOMIC DNA]</scope>
    <source>
        <strain evidence="11 12">NIES-2285</strain>
    </source>
</reference>
<feature type="transmembrane region" description="Helical" evidence="9">
    <location>
        <begin position="261"/>
        <end position="283"/>
    </location>
</feature>
<dbReference type="InterPro" id="IPR003593">
    <property type="entry name" value="AAA+_ATPase"/>
</dbReference>
<dbReference type="InterPro" id="IPR027417">
    <property type="entry name" value="P-loop_NTPase"/>
</dbReference>
<evidence type="ECO:0000256" key="3">
    <source>
        <dbReference type="ARBA" id="ARBA00022692"/>
    </source>
</evidence>
<evidence type="ECO:0000256" key="2">
    <source>
        <dbReference type="ARBA" id="ARBA00008526"/>
    </source>
</evidence>
<accession>A0A1Y1IHW8</accession>
<dbReference type="GO" id="GO:0042626">
    <property type="term" value="F:ATPase-coupled transmembrane transporter activity"/>
    <property type="evidence" value="ECO:0000318"/>
    <property type="project" value="GO_Central"/>
</dbReference>
<evidence type="ECO:0000256" key="4">
    <source>
        <dbReference type="ARBA" id="ARBA00022741"/>
    </source>
</evidence>
<dbReference type="GO" id="GO:0005524">
    <property type="term" value="F:ATP binding"/>
    <property type="evidence" value="ECO:0007669"/>
    <property type="project" value="UniProtKB-KW"/>
</dbReference>
<evidence type="ECO:0000256" key="7">
    <source>
        <dbReference type="ARBA" id="ARBA00023136"/>
    </source>
</evidence>
<dbReference type="InterPro" id="IPR013525">
    <property type="entry name" value="ABC2_TM"/>
</dbReference>
<dbReference type="GO" id="GO:0140359">
    <property type="term" value="F:ABC-type transporter activity"/>
    <property type="evidence" value="ECO:0007669"/>
    <property type="project" value="InterPro"/>
</dbReference>
<dbReference type="EMBL" id="DF237436">
    <property type="protein sequence ID" value="GAQ89099.1"/>
    <property type="molecule type" value="Genomic_DNA"/>
</dbReference>
<name>A0A1Y1IHW8_KLENI</name>
<evidence type="ECO:0000256" key="6">
    <source>
        <dbReference type="ARBA" id="ARBA00022989"/>
    </source>
</evidence>
<dbReference type="PROSITE" id="PS50893">
    <property type="entry name" value="ABC_TRANSPORTER_2"/>
    <property type="match status" value="2"/>
</dbReference>
<sequence length="1789" mass="191121">MAAPWHVQMQATLLRNWRIKTRDGGRTLQEIFLPMYILLLLVFMKVVQPVLNLPALPSQPITDAVCNNLDGSGSACWELADRSYEETVLGFVPPGAAIQTVVQGAANFLEATYPGLPTLTVRGYATEAELVTAYNQNAGTVYAGLVFNIPEQATALPSDIEYTIRINGSYLPSSNDNDSPVDKSSCRAPDAGSYQFPTACPTQKYLTSGLLALEGAVAHALAAAELPESCGAAGAGLGHMHAQQRPLPPYDKGFASVRFRLFAAMYMVWALAPVLQSVASEIVHEKDALIKDCLLQMGLIESVYWLAWLLTFAVTAAITTAVVVAIAWATALFEASSVALMFLLVYLFLLSLVALGLALSAVFTKARSASAAGFLLMVLGSLAIFPIDLFNLPSGVCGILALFSPVAFVLAIDTTVIAEGSGDGIHGGFLFSRTVGNDPGDPMHPLSVGGALCLIVTDTILYLLLAWYLDNVWPHPGRGAKRPWSFVLDRAYWSPPPEGYQRLGSRRNTEGGVVELEQLDGDDGEDDATRSDLQIAIREDNPDEEPVEPSLAGKVAIVFSNLRKVYPPRRHGLIGRSVALLTSWWPFGRGRGGGYHRQRDSAKRTSKPTVAVKGLTMSLYEGQLFAFLGHTGSGKSSVAGMLMGLVRPTSGEAYVYSHRVSQAGPALHSGSLLGVCPQSNIHSGFLTAAEQLVYVATIKGENSSLSHTAPGPDGTTAPAPNVDQTVQSLLAELGMAANGDDLARTLDESARRKLTVALALVGDPHVVVLDEPTRGLDAISRSQVWEALLRRRAGGQCVVVTTDSMEEADVLADRKAILSHGVVKCCGSSLFLKNKFGLSYLLHVTKTDRFDAPSVLGLIQSSLPEAIPVPGTRGDHATYRLPLGRSSEVASMMMELTERAEQVGVAGGALESTTLEEIFMQFAGEAEEEAAALPPLLESAAHRAPPDDDDTTHESLLHHSAEEDGTSGADDRIDLGFDADAAGKRATFRQQFVAVVKMRVKTYRRSPGLLFNTLGMALIFTLVAILVQVAYKDTAEDPVHLVNPAYGNDVPIYFSPPDGAQNVSQVTTVLRKFGPNIQQYDSAALAAALSSAASGDPSDFVAVSFDALDLPGCSAQYTVLYQPWQMHQLPTLASMLDAAILETMNDLVSGAVTTLSVWSKALPYLDAEYVFGYFVGAFVCLSTLMIPPQLGGQVVSEREIGLRPLLRVAGLRSFPFWLGTWLGDALFMAITYQLITVLGSCFGRTPFLKPAMLVLFVLNVLAPKAQLLMVYVWTFGTRNGLAAASNLSVLFFTAAVIPYFFMLTIWADGTSSIVPFHTIMSFINPPYALLAGYHFINYTNARLTGKNGEGPPASVSAGAYFQWDTQIPVTLLGLTTAAALYALRLWHLEVKATEPETRQEAPVELSDAAAEPPLEPEVAAEKQKVVQKGAAWETLAQNDTAVQEQEDALTLCYGLGKTYPPVLEDTEISPPVVALQNFWLSVGAGETIVLVGPAAAGKSTLLSCLAGTTEVTHGDALICGQSVRYSYEFGNGGKVGFCPQGDVVAGAMTVREHLQMLCTVRGLAASGSLAVDSALLSAEISAEEAKQLARNAPPGTLRKLQLAMALLGGPRVLLLDEPTFGMDAAGRQAVWSQIKAGSAGRATLICTSSVEEAEALGTQVGVLVKGRLRCLGSPQSIKKKYGSDYSLIVRAHPSKLPAIRTFINTLFPSPSTSSGRENGGPRSFASESDSGGQARFGVPIQTLPELAMLLHELETKRASLGIEDYSVSQPTLQQAFFRLSKDDAGQHAG</sequence>
<feature type="transmembrane region" description="Helical" evidence="9">
    <location>
        <begin position="1251"/>
        <end position="1275"/>
    </location>
</feature>
<keyword evidence="4" id="KW-0547">Nucleotide-binding</keyword>
<dbReference type="GO" id="GO:0006869">
    <property type="term" value="P:lipid transport"/>
    <property type="evidence" value="ECO:0000318"/>
    <property type="project" value="GO_Central"/>
</dbReference>
<feature type="transmembrane region" description="Helical" evidence="9">
    <location>
        <begin position="446"/>
        <end position="469"/>
    </location>
</feature>
<organism evidence="11 12">
    <name type="scientific">Klebsormidium nitens</name>
    <name type="common">Green alga</name>
    <name type="synonym">Ulothrix nitens</name>
    <dbReference type="NCBI Taxonomy" id="105231"/>
    <lineage>
        <taxon>Eukaryota</taxon>
        <taxon>Viridiplantae</taxon>
        <taxon>Streptophyta</taxon>
        <taxon>Klebsormidiophyceae</taxon>
        <taxon>Klebsormidiales</taxon>
        <taxon>Klebsormidiaceae</taxon>
        <taxon>Klebsormidium</taxon>
    </lineage>
</organism>
<feature type="transmembrane region" description="Helical" evidence="9">
    <location>
        <begin position="1170"/>
        <end position="1195"/>
    </location>
</feature>
<feature type="transmembrane region" description="Helical" evidence="9">
    <location>
        <begin position="1216"/>
        <end position="1239"/>
    </location>
</feature>
<dbReference type="GO" id="GO:0016020">
    <property type="term" value="C:membrane"/>
    <property type="evidence" value="ECO:0007669"/>
    <property type="project" value="UniProtKB-SubCell"/>
</dbReference>
<gene>
    <name evidence="11" type="ORF">KFL_004870040</name>
</gene>
<feature type="domain" description="ABC transporter" evidence="10">
    <location>
        <begin position="596"/>
        <end position="845"/>
    </location>
</feature>
<dbReference type="STRING" id="105231.A0A1Y1IHW8"/>
<evidence type="ECO:0000256" key="9">
    <source>
        <dbReference type="SAM" id="Phobius"/>
    </source>
</evidence>
<dbReference type="Proteomes" id="UP000054558">
    <property type="component" value="Unassembled WGS sequence"/>
</dbReference>
<comment type="subcellular location">
    <subcellularLocation>
        <location evidence="1">Membrane</location>
        <topology evidence="1">Multi-pass membrane protein</topology>
    </subcellularLocation>
</comment>
<feature type="transmembrane region" description="Helical" evidence="9">
    <location>
        <begin position="303"/>
        <end position="328"/>
    </location>
</feature>
<feature type="transmembrane region" description="Helical" evidence="9">
    <location>
        <begin position="369"/>
        <end position="387"/>
    </location>
</feature>
<feature type="transmembrane region" description="Helical" evidence="9">
    <location>
        <begin position="340"/>
        <end position="363"/>
    </location>
</feature>
<evidence type="ECO:0000313" key="12">
    <source>
        <dbReference type="Proteomes" id="UP000054558"/>
    </source>
</evidence>
<feature type="transmembrane region" description="Helical" evidence="9">
    <location>
        <begin position="1287"/>
        <end position="1307"/>
    </location>
</feature>
<dbReference type="SUPFAM" id="SSF52540">
    <property type="entry name" value="P-loop containing nucleoside triphosphate hydrolases"/>
    <property type="match status" value="2"/>
</dbReference>
<keyword evidence="7 9" id="KW-0472">Membrane</keyword>
<keyword evidence="3 9" id="KW-0812">Transmembrane</keyword>
<dbReference type="InterPro" id="IPR003439">
    <property type="entry name" value="ABC_transporter-like_ATP-bd"/>
</dbReference>
<dbReference type="Pfam" id="PF00005">
    <property type="entry name" value="ABC_tran"/>
    <property type="match status" value="2"/>
</dbReference>
<evidence type="ECO:0000256" key="8">
    <source>
        <dbReference type="SAM" id="MobiDB-lite"/>
    </source>
</evidence>
<dbReference type="OrthoDB" id="8061355at2759"/>
<keyword evidence="12" id="KW-1185">Reference proteome</keyword>
<dbReference type="PANTHER" id="PTHR19229">
    <property type="entry name" value="ATP-BINDING CASSETTE TRANSPORTER SUBFAMILY A ABCA"/>
    <property type="match status" value="1"/>
</dbReference>
<keyword evidence="6 9" id="KW-1133">Transmembrane helix</keyword>
<dbReference type="GO" id="GO:0005319">
    <property type="term" value="F:lipid transporter activity"/>
    <property type="evidence" value="ECO:0000318"/>
    <property type="project" value="GO_Central"/>
</dbReference>
<feature type="transmembrane region" description="Helical" evidence="9">
    <location>
        <begin position="1009"/>
        <end position="1031"/>
    </location>
</feature>
<keyword evidence="5" id="KW-0067">ATP-binding</keyword>
<feature type="transmembrane region" description="Helical" evidence="9">
    <location>
        <begin position="1313"/>
        <end position="1336"/>
    </location>
</feature>
<dbReference type="PANTHER" id="PTHR19229:SF251">
    <property type="entry name" value="ABC TRANSPORTER A FAMILY"/>
    <property type="match status" value="1"/>
</dbReference>
<proteinExistence type="inferred from homology"/>